<dbReference type="Gene3D" id="3.40.190.10">
    <property type="entry name" value="Periplasmic binding protein-like II"/>
    <property type="match status" value="2"/>
</dbReference>
<evidence type="ECO:0000313" key="10">
    <source>
        <dbReference type="Proteomes" id="UP000192359"/>
    </source>
</evidence>
<sequence>MKKFVATLALVPLAFGLAACGSSSDSASTSGSDNETVRIGVVGTDPVNDKLVEVAAAEGITIELVEFTDYAQPNPALSSGEIDLNWFQHIAYLSNYNVEANDDLQIVGPTVIYPMALFSNKHDSISALPDGAEIAIPNDTVNEARALLLLEANGLVSFTSDTASPTVDDINTDASKVTVTPVDAAQTVLALESVDGSVVNNDFLKDAGLNPKDALAQDDPANESARPYVNLFVAKADQADNETYKKIVELFHTEEVQAVVQEDTQGTAVEVTTDVADLRSTLADLEEQKRNSQ</sequence>
<evidence type="ECO:0000256" key="5">
    <source>
        <dbReference type="ARBA" id="ARBA00023288"/>
    </source>
</evidence>
<dbReference type="PANTHER" id="PTHR30429">
    <property type="entry name" value="D-METHIONINE-BINDING LIPOPROTEIN METQ"/>
    <property type="match status" value="1"/>
</dbReference>
<name>A0A1Y1RNW5_9MICC</name>
<dbReference type="PIRSF" id="PIRSF002854">
    <property type="entry name" value="MetQ"/>
    <property type="match status" value="1"/>
</dbReference>
<dbReference type="PROSITE" id="PS51257">
    <property type="entry name" value="PROKAR_LIPOPROTEIN"/>
    <property type="match status" value="1"/>
</dbReference>
<dbReference type="SUPFAM" id="SSF53850">
    <property type="entry name" value="Periplasmic binding protein-like II"/>
    <property type="match status" value="1"/>
</dbReference>
<accession>A0A1Y1RNW5</accession>
<dbReference type="PANTHER" id="PTHR30429:SF3">
    <property type="entry name" value="LIPOPROTEIN"/>
    <property type="match status" value="1"/>
</dbReference>
<dbReference type="Proteomes" id="UP000192359">
    <property type="component" value="Unassembled WGS sequence"/>
</dbReference>
<feature type="lipid moiety-binding region" description="S-diacylglycerol cysteine" evidence="7">
    <location>
        <position position="20"/>
    </location>
</feature>
<proteinExistence type="inferred from homology"/>
<dbReference type="OrthoDB" id="9812878at2"/>
<keyword evidence="2 8" id="KW-0732">Signal</keyword>
<dbReference type="InterPro" id="IPR004872">
    <property type="entry name" value="Lipoprotein_NlpA"/>
</dbReference>
<evidence type="ECO:0000256" key="7">
    <source>
        <dbReference type="PIRSR" id="PIRSR002854-1"/>
    </source>
</evidence>
<dbReference type="EMBL" id="LXWF01000040">
    <property type="protein sequence ID" value="ORC16512.1"/>
    <property type="molecule type" value="Genomic_DNA"/>
</dbReference>
<dbReference type="AlphaFoldDB" id="A0A1Y1RNW5"/>
<comment type="similarity">
    <text evidence="6">Belongs to the nlpA lipoprotein family.</text>
</comment>
<comment type="caution">
    <text evidence="9">The sequence shown here is derived from an EMBL/GenBank/DDBJ whole genome shotgun (WGS) entry which is preliminary data.</text>
</comment>
<evidence type="ECO:0000256" key="3">
    <source>
        <dbReference type="ARBA" id="ARBA00023136"/>
    </source>
</evidence>
<keyword evidence="5 6" id="KW-0449">Lipoprotein</keyword>
<dbReference type="RefSeq" id="WP_083092085.1">
    <property type="nucleotide sequence ID" value="NZ_LXWF01000040.1"/>
</dbReference>
<reference evidence="9 10" key="1">
    <citation type="submission" date="2016-05" db="EMBL/GenBank/DDBJ databases">
        <title>Draft genome sequence of a porcine commensal Rothia nasimurium.</title>
        <authorList>
            <person name="Gaiser R.A."/>
            <person name="Van Baarlen P."/>
            <person name="Wells J.M."/>
        </authorList>
    </citation>
    <scope>NUCLEOTIDE SEQUENCE [LARGE SCALE GENOMIC DNA]</scope>
    <source>
        <strain evidence="9 10">PT-32</strain>
    </source>
</reference>
<keyword evidence="3" id="KW-0472">Membrane</keyword>
<comment type="subcellular location">
    <subcellularLocation>
        <location evidence="1">Membrane</location>
        <topology evidence="1">Lipid-anchor</topology>
    </subcellularLocation>
</comment>
<evidence type="ECO:0000256" key="2">
    <source>
        <dbReference type="ARBA" id="ARBA00022729"/>
    </source>
</evidence>
<organism evidence="9 10">
    <name type="scientific">Rothia nasimurium</name>
    <dbReference type="NCBI Taxonomy" id="85336"/>
    <lineage>
        <taxon>Bacteria</taxon>
        <taxon>Bacillati</taxon>
        <taxon>Actinomycetota</taxon>
        <taxon>Actinomycetes</taxon>
        <taxon>Micrococcales</taxon>
        <taxon>Micrococcaceae</taxon>
        <taxon>Rothia</taxon>
    </lineage>
</organism>
<evidence type="ECO:0000256" key="6">
    <source>
        <dbReference type="PIRNR" id="PIRNR002854"/>
    </source>
</evidence>
<evidence type="ECO:0000256" key="4">
    <source>
        <dbReference type="ARBA" id="ARBA00023139"/>
    </source>
</evidence>
<keyword evidence="4" id="KW-0564">Palmitate</keyword>
<dbReference type="Pfam" id="PF03180">
    <property type="entry name" value="Lipoprotein_9"/>
    <property type="match status" value="1"/>
</dbReference>
<protein>
    <recommendedName>
        <fullName evidence="6">Lipoprotein</fullName>
    </recommendedName>
</protein>
<dbReference type="GO" id="GO:0016020">
    <property type="term" value="C:membrane"/>
    <property type="evidence" value="ECO:0007669"/>
    <property type="project" value="UniProtKB-SubCell"/>
</dbReference>
<evidence type="ECO:0000256" key="8">
    <source>
        <dbReference type="SAM" id="SignalP"/>
    </source>
</evidence>
<keyword evidence="10" id="KW-1185">Reference proteome</keyword>
<evidence type="ECO:0000313" key="9">
    <source>
        <dbReference type="EMBL" id="ORC16512.1"/>
    </source>
</evidence>
<evidence type="ECO:0000256" key="1">
    <source>
        <dbReference type="ARBA" id="ARBA00004635"/>
    </source>
</evidence>
<gene>
    <name evidence="9" type="ORF">A7979_04125</name>
</gene>
<feature type="chain" id="PRO_5012779075" description="Lipoprotein" evidence="8">
    <location>
        <begin position="28"/>
        <end position="293"/>
    </location>
</feature>
<feature type="signal peptide" evidence="8">
    <location>
        <begin position="1"/>
        <end position="27"/>
    </location>
</feature>